<dbReference type="Pfam" id="PF00005">
    <property type="entry name" value="ABC_tran"/>
    <property type="match status" value="1"/>
</dbReference>
<proteinExistence type="predicted"/>
<keyword evidence="3 9" id="KW-0812">Transmembrane</keyword>
<evidence type="ECO:0000313" key="13">
    <source>
        <dbReference type="Proteomes" id="UP000244338"/>
    </source>
</evidence>
<feature type="transmembrane region" description="Helical" evidence="9">
    <location>
        <begin position="329"/>
        <end position="362"/>
    </location>
</feature>
<dbReference type="Gene3D" id="1.20.1560.10">
    <property type="entry name" value="ABC transporter type 1, transmembrane domain"/>
    <property type="match status" value="2"/>
</dbReference>
<evidence type="ECO:0000259" key="10">
    <source>
        <dbReference type="PROSITE" id="PS50893"/>
    </source>
</evidence>
<keyword evidence="6 9" id="KW-1133">Transmembrane helix</keyword>
<comment type="caution">
    <text evidence="12">The sequence shown here is derived from an EMBL/GenBank/DDBJ whole genome shotgun (WGS) entry which is preliminary data.</text>
</comment>
<dbReference type="SUPFAM" id="SSF52540">
    <property type="entry name" value="P-loop containing nucleoside triphosphate hydrolases"/>
    <property type="match status" value="1"/>
</dbReference>
<evidence type="ECO:0000256" key="6">
    <source>
        <dbReference type="ARBA" id="ARBA00022989"/>
    </source>
</evidence>
<evidence type="ECO:0000256" key="7">
    <source>
        <dbReference type="ARBA" id="ARBA00023136"/>
    </source>
</evidence>
<protein>
    <submittedName>
        <fullName evidence="12">Lipid A export ATP-binding/permease protein MsbA</fullName>
    </submittedName>
</protein>
<keyword evidence="5 12" id="KW-0067">ATP-binding</keyword>
<dbReference type="PROSITE" id="PS50929">
    <property type="entry name" value="ABC_TM1F"/>
    <property type="match status" value="1"/>
</dbReference>
<sequence length="766" mass="85955">MSGSIHEEKTLPPTVDRKLLRRLLTYAKPYRWVLTAAIGLLLVTTVAELLQPIVIKSAIDNHFSALSRPMRVLNIQEAPQEADADLPASQGATLKTASGTDRESLTRAAVRALENLHLSLKHDSEKTPTSSSIIARYESLKRFFASNDAFSVEGVSFERLMTDEGLKKGELYARIIEVPSSKDTYIIFGGSDIKAASSFNFMRTSEGWDAVAAENPGMRYPAVPLTPDVRSAFSAVDRLPLTFLAVIYFLLILITFLLTYVQTRMLLITGQKILYDIRDHIFRHLQALSIRFFDQNPVGRLVTRVTNDVEALSEMFSTVLSALAKDMFLIVGIMIAMLFLNVKLALASFLVLPLVYVTTLLYRRVARVVFRRVRVKLARINATLSEYLSGMRIIQLFHRENNRMNDFQAVNREHFDASLTELKAQSVFRPLMDLIYSIGLVIILFVGVQDVPRGLIEIGLLYAFIDYMGRFFQPIREITENYTVLQSAMASSERIFELLDTPVEITTPEAAIQPEKLKGEIRFEQVTFGYNENVPVLRGIDLHIRPGETVAIVGATGAGKSSLINLLPRFYDIQEGHLTIDGYDVRTLDLNTLRQNIGIVLQDVFLFAGTILSNIRLHNPNITRDEAILAAKAVGADRFIEKLPQGYDTPVEERGATLSSGERQLIAFARVIAFNPSILILDEATAHIDTETEQLIQKALKRISEHRTTIIIAHRLSTIQHADKIVVLHKGEIQEVGNHETLLKKGGLYASFYQTQFRLKHASRVG</sequence>
<dbReference type="SUPFAM" id="SSF90123">
    <property type="entry name" value="ABC transporter transmembrane region"/>
    <property type="match status" value="1"/>
</dbReference>
<feature type="compositionally biased region" description="Polar residues" evidence="8">
    <location>
        <begin position="90"/>
        <end position="99"/>
    </location>
</feature>
<dbReference type="InterPro" id="IPR039421">
    <property type="entry name" value="Type_1_exporter"/>
</dbReference>
<reference evidence="13" key="1">
    <citation type="journal article" date="2018" name="Sci. Rep.">
        <title>Lignite coal burning seam in the remote Altai Mountains harbors a hydrogen-driven thermophilic microbial community.</title>
        <authorList>
            <person name="Kadnikov V.V."/>
            <person name="Mardanov A.V."/>
            <person name="Ivasenko D.A."/>
            <person name="Antsiferov D.V."/>
            <person name="Beletsky A.V."/>
            <person name="Karnachuk O.V."/>
            <person name="Ravin N.V."/>
        </authorList>
    </citation>
    <scope>NUCLEOTIDE SEQUENCE [LARGE SCALE GENOMIC DNA]</scope>
</reference>
<evidence type="ECO:0000256" key="2">
    <source>
        <dbReference type="ARBA" id="ARBA00022448"/>
    </source>
</evidence>
<evidence type="ECO:0000256" key="4">
    <source>
        <dbReference type="ARBA" id="ARBA00022741"/>
    </source>
</evidence>
<feature type="region of interest" description="Disordered" evidence="8">
    <location>
        <begin position="81"/>
        <end position="102"/>
    </location>
</feature>
<dbReference type="AlphaFoldDB" id="A0A2R6Y1J2"/>
<keyword evidence="2" id="KW-0813">Transport</keyword>
<feature type="transmembrane region" description="Helical" evidence="9">
    <location>
        <begin position="431"/>
        <end position="448"/>
    </location>
</feature>
<evidence type="ECO:0000256" key="3">
    <source>
        <dbReference type="ARBA" id="ARBA00022692"/>
    </source>
</evidence>
<gene>
    <name evidence="12" type="ORF">BSOLF_0095</name>
</gene>
<organism evidence="12 13">
    <name type="scientific">Candidatus Carbonibacillus altaicus</name>
    <dbReference type="NCBI Taxonomy" id="2163959"/>
    <lineage>
        <taxon>Bacteria</taxon>
        <taxon>Bacillati</taxon>
        <taxon>Bacillota</taxon>
        <taxon>Bacilli</taxon>
        <taxon>Bacillales</taxon>
        <taxon>Candidatus Carbonibacillus</taxon>
    </lineage>
</organism>
<evidence type="ECO:0000256" key="9">
    <source>
        <dbReference type="SAM" id="Phobius"/>
    </source>
</evidence>
<dbReference type="Gene3D" id="3.40.50.300">
    <property type="entry name" value="P-loop containing nucleotide triphosphate hydrolases"/>
    <property type="match status" value="1"/>
</dbReference>
<evidence type="ECO:0000259" key="11">
    <source>
        <dbReference type="PROSITE" id="PS50929"/>
    </source>
</evidence>
<accession>A0A2R6Y1J2</accession>
<dbReference type="PANTHER" id="PTHR43394">
    <property type="entry name" value="ATP-DEPENDENT PERMEASE MDL1, MITOCHONDRIAL"/>
    <property type="match status" value="1"/>
</dbReference>
<feature type="domain" description="ABC transporter" evidence="10">
    <location>
        <begin position="521"/>
        <end position="755"/>
    </location>
</feature>
<dbReference type="GO" id="GO:0005886">
    <property type="term" value="C:plasma membrane"/>
    <property type="evidence" value="ECO:0007669"/>
    <property type="project" value="UniProtKB-SubCell"/>
</dbReference>
<dbReference type="InterPro" id="IPR027417">
    <property type="entry name" value="P-loop_NTPase"/>
</dbReference>
<dbReference type="PANTHER" id="PTHR43394:SF1">
    <property type="entry name" value="ATP-BINDING CASSETTE SUB-FAMILY B MEMBER 10, MITOCHONDRIAL"/>
    <property type="match status" value="1"/>
</dbReference>
<name>A0A2R6Y1J2_9BACL</name>
<dbReference type="PROSITE" id="PS50893">
    <property type="entry name" value="ABC_TRANSPORTER_2"/>
    <property type="match status" value="1"/>
</dbReference>
<dbReference type="EMBL" id="PEBX01000025">
    <property type="protein sequence ID" value="PTQ56543.1"/>
    <property type="molecule type" value="Genomic_DNA"/>
</dbReference>
<dbReference type="InterPro" id="IPR011527">
    <property type="entry name" value="ABC1_TM_dom"/>
</dbReference>
<dbReference type="GO" id="GO:0015421">
    <property type="term" value="F:ABC-type oligopeptide transporter activity"/>
    <property type="evidence" value="ECO:0007669"/>
    <property type="project" value="TreeGrafter"/>
</dbReference>
<keyword evidence="7 9" id="KW-0472">Membrane</keyword>
<dbReference type="FunFam" id="3.40.50.300:FF:000287">
    <property type="entry name" value="Multidrug ABC transporter ATP-binding protein"/>
    <property type="match status" value="1"/>
</dbReference>
<dbReference type="SMART" id="SM00382">
    <property type="entry name" value="AAA"/>
    <property type="match status" value="1"/>
</dbReference>
<dbReference type="GO" id="GO:0016887">
    <property type="term" value="F:ATP hydrolysis activity"/>
    <property type="evidence" value="ECO:0007669"/>
    <property type="project" value="InterPro"/>
</dbReference>
<dbReference type="PROSITE" id="PS00211">
    <property type="entry name" value="ABC_TRANSPORTER_1"/>
    <property type="match status" value="1"/>
</dbReference>
<evidence type="ECO:0000313" key="12">
    <source>
        <dbReference type="EMBL" id="PTQ56543.1"/>
    </source>
</evidence>
<dbReference type="InterPro" id="IPR017871">
    <property type="entry name" value="ABC_transporter-like_CS"/>
</dbReference>
<comment type="subcellular location">
    <subcellularLocation>
        <location evidence="1">Cell membrane</location>
        <topology evidence="1">Multi-pass membrane protein</topology>
    </subcellularLocation>
</comment>
<dbReference type="InterPro" id="IPR003593">
    <property type="entry name" value="AAA+_ATPase"/>
</dbReference>
<dbReference type="CDD" id="cd18544">
    <property type="entry name" value="ABC_6TM_TmrA_like"/>
    <property type="match status" value="1"/>
</dbReference>
<evidence type="ECO:0000256" key="5">
    <source>
        <dbReference type="ARBA" id="ARBA00022840"/>
    </source>
</evidence>
<dbReference type="Proteomes" id="UP000244338">
    <property type="component" value="Unassembled WGS sequence"/>
</dbReference>
<keyword evidence="4" id="KW-0547">Nucleotide-binding</keyword>
<dbReference type="Pfam" id="PF00664">
    <property type="entry name" value="ABC_membrane"/>
    <property type="match status" value="1"/>
</dbReference>
<feature type="transmembrane region" description="Helical" evidence="9">
    <location>
        <begin position="239"/>
        <end position="261"/>
    </location>
</feature>
<dbReference type="GO" id="GO:0005524">
    <property type="term" value="F:ATP binding"/>
    <property type="evidence" value="ECO:0007669"/>
    <property type="project" value="UniProtKB-KW"/>
</dbReference>
<dbReference type="InterPro" id="IPR036640">
    <property type="entry name" value="ABC1_TM_sf"/>
</dbReference>
<feature type="transmembrane region" description="Helical" evidence="9">
    <location>
        <begin position="30"/>
        <end position="50"/>
    </location>
</feature>
<dbReference type="CDD" id="cd03254">
    <property type="entry name" value="ABCC_Glucan_exporter_like"/>
    <property type="match status" value="1"/>
</dbReference>
<evidence type="ECO:0000256" key="8">
    <source>
        <dbReference type="SAM" id="MobiDB-lite"/>
    </source>
</evidence>
<feature type="domain" description="ABC transmembrane type-1" evidence="11">
    <location>
        <begin position="229"/>
        <end position="487"/>
    </location>
</feature>
<dbReference type="InterPro" id="IPR003439">
    <property type="entry name" value="ABC_transporter-like_ATP-bd"/>
</dbReference>
<evidence type="ECO:0000256" key="1">
    <source>
        <dbReference type="ARBA" id="ARBA00004651"/>
    </source>
</evidence>